<feature type="domain" description="Alpha-L-arabinofuranosidase C-terminal" evidence="8">
    <location>
        <begin position="437"/>
        <end position="623"/>
    </location>
</feature>
<dbReference type="InterPro" id="IPR055235">
    <property type="entry name" value="ASD1_cat"/>
</dbReference>
<dbReference type="InterPro" id="IPR017853">
    <property type="entry name" value="GH"/>
</dbReference>
<keyword evidence="5" id="KW-0378">Hydrolase</keyword>
<evidence type="ECO:0000256" key="7">
    <source>
        <dbReference type="SAM" id="SignalP"/>
    </source>
</evidence>
<dbReference type="InterPro" id="IPR003305">
    <property type="entry name" value="CenC_carb-bd"/>
</dbReference>
<organism evidence="9 10">
    <name type="scientific">Kalanchoe fedtschenkoi</name>
    <name type="common">Lavender scallops</name>
    <name type="synonym">South American air plant</name>
    <dbReference type="NCBI Taxonomy" id="63787"/>
    <lineage>
        <taxon>Eukaryota</taxon>
        <taxon>Viridiplantae</taxon>
        <taxon>Streptophyta</taxon>
        <taxon>Embryophyta</taxon>
        <taxon>Tracheophyta</taxon>
        <taxon>Spermatophyta</taxon>
        <taxon>Magnoliopsida</taxon>
        <taxon>eudicotyledons</taxon>
        <taxon>Gunneridae</taxon>
        <taxon>Pentapetalae</taxon>
        <taxon>Saxifragales</taxon>
        <taxon>Crassulaceae</taxon>
        <taxon>Kalanchoe</taxon>
    </lineage>
</organism>
<evidence type="ECO:0000256" key="3">
    <source>
        <dbReference type="ARBA" id="ARBA00012670"/>
    </source>
</evidence>
<dbReference type="InterPro" id="IPR013780">
    <property type="entry name" value="Glyco_hydro_b"/>
</dbReference>
<dbReference type="SMART" id="SM00813">
    <property type="entry name" value="Alpha-L-AF_C"/>
    <property type="match status" value="1"/>
</dbReference>
<name>A0A7N0VE47_KALFE</name>
<dbReference type="Pfam" id="PF02018">
    <property type="entry name" value="CBM_4_9"/>
    <property type="match status" value="1"/>
</dbReference>
<dbReference type="Gene3D" id="2.60.120.260">
    <property type="entry name" value="Galactose-binding domain-like"/>
    <property type="match status" value="1"/>
</dbReference>
<dbReference type="InterPro" id="IPR008979">
    <property type="entry name" value="Galactose-bd-like_sf"/>
</dbReference>
<dbReference type="AlphaFoldDB" id="A0A7N0VE47"/>
<dbReference type="InterPro" id="IPR010720">
    <property type="entry name" value="Alpha-L-AF_C"/>
</dbReference>
<keyword evidence="10" id="KW-1185">Reference proteome</keyword>
<dbReference type="EnsemblPlants" id="Kaladp0666s0011.1.v1.1">
    <property type="protein sequence ID" value="Kaladp0666s0011.1.v1.1"/>
    <property type="gene ID" value="Kaladp0666s0011.v1.1"/>
</dbReference>
<evidence type="ECO:0000256" key="2">
    <source>
        <dbReference type="ARBA" id="ARBA00007186"/>
    </source>
</evidence>
<dbReference type="PANTHER" id="PTHR31776:SF0">
    <property type="entry name" value="ALPHA-L-ARABINOFURANOSIDASE 1"/>
    <property type="match status" value="1"/>
</dbReference>
<dbReference type="Proteomes" id="UP000594263">
    <property type="component" value="Unplaced"/>
</dbReference>
<dbReference type="Pfam" id="PF22848">
    <property type="entry name" value="ASD1_dom"/>
    <property type="match status" value="1"/>
</dbReference>
<feature type="signal peptide" evidence="7">
    <location>
        <begin position="1"/>
        <end position="27"/>
    </location>
</feature>
<dbReference type="Gene3D" id="2.60.40.1180">
    <property type="entry name" value="Golgi alpha-mannosidase II"/>
    <property type="match status" value="1"/>
</dbReference>
<accession>A0A7N0VE47</accession>
<keyword evidence="4 7" id="KW-0732">Signal</keyword>
<dbReference type="SUPFAM" id="SSF51445">
    <property type="entry name" value="(Trans)glycosidases"/>
    <property type="match status" value="1"/>
</dbReference>
<evidence type="ECO:0000256" key="5">
    <source>
        <dbReference type="ARBA" id="ARBA00022801"/>
    </source>
</evidence>
<evidence type="ECO:0000256" key="6">
    <source>
        <dbReference type="ARBA" id="ARBA00023180"/>
    </source>
</evidence>
<dbReference type="Gramene" id="Kaladp0666s0011.1.v1.1">
    <property type="protein sequence ID" value="Kaladp0666s0011.1.v1.1"/>
    <property type="gene ID" value="Kaladp0666s0011.v1.1"/>
</dbReference>
<keyword evidence="6" id="KW-0325">Glycoprotein</keyword>
<dbReference type="InterPro" id="IPR051563">
    <property type="entry name" value="Glycosyl_Hydrolase_51"/>
</dbReference>
<dbReference type="OMA" id="HNDQVET"/>
<evidence type="ECO:0000256" key="1">
    <source>
        <dbReference type="ARBA" id="ARBA00001462"/>
    </source>
</evidence>
<sequence>MERSWKLSCLSAVALIICCCNVLVTQCRSIAPADAVPANASTLRVNASGGRKIPETLFGIFFEEINHAGAGGLWAELVSNRGFEAGSIEPWAVIGDSSSVAISTDDTSCFERNKIALKVDVLCDGCPGSGVGVYNPGFWGMNIEQGKKYKLIFYVRSSSPANVTTSLTDASGRTTLATVTILSGAANWTRQEIWLQAGGTSDSARLQLTANTKATLWFDQVSLMPQHTFKGHGFRNDLAEMLIALKPAFLRFPDQSLLMNEMSGGCYVEGAVLKNAFMWKNTVGPWEERPGHFGDVWNYWTDDGFGYLEFLQLAEDLGAAPIWVFNSGVGHKESVDPEHIQPYVQDALDGLEFANGPASSKWGSLRAKMGHPAPFDIRFVAIGNEDCTLPHYQENYPTFYNAIKKAYPDVKVISNCDGSANPLPHSADFYDYHAFVSEYAVTGPDANTGSLLAALGEAAYLIGLENNSDLVELASYAPLFTNVNDRRWNPDAIPFNSSHSYGTPSYYMQQFFIQSNGATLLNSTLETTAPSLIASAVTWNDSKSEFLRVKVVNFDSNAVNLTIVFEGTNSSKQWQVTTRTELTSASVMDENSLDNPTMIVPVTTVVQKPPGQDDLQIGISPHSITSYDFKRLA</sequence>
<evidence type="ECO:0000313" key="9">
    <source>
        <dbReference type="EnsemblPlants" id="Kaladp0666s0011.1.v1.1"/>
    </source>
</evidence>
<dbReference type="GO" id="GO:0046556">
    <property type="term" value="F:alpha-L-arabinofuranosidase activity"/>
    <property type="evidence" value="ECO:0007669"/>
    <property type="project" value="UniProtKB-EC"/>
</dbReference>
<dbReference type="PANTHER" id="PTHR31776">
    <property type="entry name" value="ALPHA-L-ARABINOFURANOSIDASE 1"/>
    <property type="match status" value="1"/>
</dbReference>
<reference evidence="9" key="1">
    <citation type="submission" date="2021-01" db="UniProtKB">
        <authorList>
            <consortium name="EnsemblPlants"/>
        </authorList>
    </citation>
    <scope>IDENTIFICATION</scope>
</reference>
<dbReference type="Gene3D" id="3.20.20.80">
    <property type="entry name" value="Glycosidases"/>
    <property type="match status" value="1"/>
</dbReference>
<dbReference type="SUPFAM" id="SSF49785">
    <property type="entry name" value="Galactose-binding domain-like"/>
    <property type="match status" value="1"/>
</dbReference>
<comment type="similarity">
    <text evidence="2">Belongs to the glycosyl hydrolase 51 family.</text>
</comment>
<evidence type="ECO:0000256" key="4">
    <source>
        <dbReference type="ARBA" id="ARBA00022729"/>
    </source>
</evidence>
<protein>
    <recommendedName>
        <fullName evidence="3">non-reducing end alpha-L-arabinofuranosidase</fullName>
        <ecNumber evidence="3">3.2.1.55</ecNumber>
    </recommendedName>
</protein>
<dbReference type="Pfam" id="PF06964">
    <property type="entry name" value="Alpha-L-AF_C"/>
    <property type="match status" value="1"/>
</dbReference>
<feature type="chain" id="PRO_5029835907" description="non-reducing end alpha-L-arabinofuranosidase" evidence="7">
    <location>
        <begin position="28"/>
        <end position="633"/>
    </location>
</feature>
<proteinExistence type="inferred from homology"/>
<dbReference type="GO" id="GO:0046373">
    <property type="term" value="P:L-arabinose metabolic process"/>
    <property type="evidence" value="ECO:0007669"/>
    <property type="project" value="InterPro"/>
</dbReference>
<evidence type="ECO:0000259" key="8">
    <source>
        <dbReference type="SMART" id="SM00813"/>
    </source>
</evidence>
<comment type="catalytic activity">
    <reaction evidence="1">
        <text>Hydrolysis of terminal non-reducing alpha-L-arabinofuranoside residues in alpha-L-arabinosides.</text>
        <dbReference type="EC" id="3.2.1.55"/>
    </reaction>
</comment>
<dbReference type="EC" id="3.2.1.55" evidence="3"/>
<evidence type="ECO:0000313" key="10">
    <source>
        <dbReference type="Proteomes" id="UP000594263"/>
    </source>
</evidence>